<dbReference type="PANTHER" id="PTHR10151:SF120">
    <property type="entry name" value="BIS(5'-ADENOSYL)-TRIPHOSPHATASE"/>
    <property type="match status" value="1"/>
</dbReference>
<dbReference type="RefSeq" id="WP_044841158.1">
    <property type="nucleotide sequence ID" value="NZ_CP059733.1"/>
</dbReference>
<organism evidence="3 4">
    <name type="scientific">Thalassomonas viridans</name>
    <dbReference type="NCBI Taxonomy" id="137584"/>
    <lineage>
        <taxon>Bacteria</taxon>
        <taxon>Pseudomonadati</taxon>
        <taxon>Pseudomonadota</taxon>
        <taxon>Gammaproteobacteria</taxon>
        <taxon>Alteromonadales</taxon>
        <taxon>Colwelliaceae</taxon>
        <taxon>Thalassomonas</taxon>
    </lineage>
</organism>
<sequence>MKKSYLILAGIISVYTSMANANTLNKFDLVTNAAIYGHNVETLSNVSPQQCATQCLADTRNDWCVSFDYYKHQNKCDLSDKRAADVGGLKTDYQGNPYDHYSLKPEALPRFVLTENAAIYGHNNESLENVTAEDCAAACTSHERSYWCRSFDYHKKDNKCDLSDKRAGDVGGLKTDYSGNPYDHYSLEVNDTPNPIPGKKHVLLIGIDGLRGDSIQCAGCARTDALDALISSGAFHSNVIAGGDQVTSSGPGWASVFTGFWSNKHGVTSNNTSLPMLKPHVFELIKQTYPTATTAVVADWYNLTHNLLPNGADHVVANSNKASQQATDTVKGWLSWDNPPTAIFYYLHNVDIHTSSYDPLSSTYKQNIASEDAQIQQVLTALTNRPNYRNEEWLIVVTSDHGGINRGHGGQSNQERNTFLILNNNYLNPGKASYCSGDLSATPLYQVDSATPHILDFLGINNTTDGNIHPDCGY</sequence>
<dbReference type="PANTHER" id="PTHR10151">
    <property type="entry name" value="ECTONUCLEOTIDE PYROPHOSPHATASE/PHOSPHODIESTERASE"/>
    <property type="match status" value="1"/>
</dbReference>
<proteinExistence type="predicted"/>
<dbReference type="CDD" id="cd01099">
    <property type="entry name" value="PAN_AP_HGF"/>
    <property type="match status" value="1"/>
</dbReference>
<dbReference type="Proteomes" id="UP000032352">
    <property type="component" value="Chromosome"/>
</dbReference>
<dbReference type="SUPFAM" id="SSF53649">
    <property type="entry name" value="Alkaline phosphatase-like"/>
    <property type="match status" value="1"/>
</dbReference>
<evidence type="ECO:0000313" key="4">
    <source>
        <dbReference type="Proteomes" id="UP000032352"/>
    </source>
</evidence>
<gene>
    <name evidence="3" type="ORF">SG34_001540</name>
</gene>
<dbReference type="Gene3D" id="3.50.4.10">
    <property type="entry name" value="Hepatocyte Growth Factor"/>
    <property type="match status" value="2"/>
</dbReference>
<evidence type="ECO:0000259" key="2">
    <source>
        <dbReference type="PROSITE" id="PS50948"/>
    </source>
</evidence>
<feature type="domain" description="Apple" evidence="2">
    <location>
        <begin position="104"/>
        <end position="186"/>
    </location>
</feature>
<dbReference type="InterPro" id="IPR002591">
    <property type="entry name" value="Phosphodiest/P_Trfase"/>
</dbReference>
<dbReference type="EMBL" id="CP059733">
    <property type="protein sequence ID" value="WDE05652.1"/>
    <property type="molecule type" value="Genomic_DNA"/>
</dbReference>
<dbReference type="SMART" id="SM00473">
    <property type="entry name" value="PAN_AP"/>
    <property type="match status" value="2"/>
</dbReference>
<dbReference type="Pfam" id="PF01663">
    <property type="entry name" value="Phosphodiest"/>
    <property type="match status" value="1"/>
</dbReference>
<feature type="chain" id="PRO_5041911083" evidence="1">
    <location>
        <begin position="22"/>
        <end position="474"/>
    </location>
</feature>
<feature type="domain" description="Apple" evidence="2">
    <location>
        <begin position="19"/>
        <end position="102"/>
    </location>
</feature>
<dbReference type="Gene3D" id="3.40.720.10">
    <property type="entry name" value="Alkaline Phosphatase, subunit A"/>
    <property type="match status" value="1"/>
</dbReference>
<keyword evidence="1" id="KW-0732">Signal</keyword>
<name>A0AAF0C7T3_9GAMM</name>
<dbReference type="GO" id="GO:0016787">
    <property type="term" value="F:hydrolase activity"/>
    <property type="evidence" value="ECO:0007669"/>
    <property type="project" value="UniProtKB-ARBA"/>
</dbReference>
<reference evidence="3 4" key="1">
    <citation type="journal article" date="2015" name="Genome Announc.">
        <title>Draft Genome Sequences of Marine Isolates of Thalassomonas viridans and Thalassomonas actiniarum.</title>
        <authorList>
            <person name="Olonade I."/>
            <person name="van Zyl L.J."/>
            <person name="Trindade M."/>
        </authorList>
    </citation>
    <scope>NUCLEOTIDE SEQUENCE [LARGE SCALE GENOMIC DNA]</scope>
    <source>
        <strain evidence="3 4">XOM25</strain>
    </source>
</reference>
<dbReference type="AlphaFoldDB" id="A0AAF0C7T3"/>
<dbReference type="InterPro" id="IPR003609">
    <property type="entry name" value="Pan_app"/>
</dbReference>
<dbReference type="InterPro" id="IPR017850">
    <property type="entry name" value="Alkaline_phosphatase_core_sf"/>
</dbReference>
<dbReference type="Pfam" id="PF00024">
    <property type="entry name" value="PAN_1"/>
    <property type="match status" value="2"/>
</dbReference>
<accession>A0AAF0C7T3</accession>
<dbReference type="KEGG" id="tvd:SG34_001540"/>
<keyword evidence="4" id="KW-1185">Reference proteome</keyword>
<evidence type="ECO:0000256" key="1">
    <source>
        <dbReference type="SAM" id="SignalP"/>
    </source>
</evidence>
<protein>
    <submittedName>
        <fullName evidence="3">Alkaline phosphatase family protein</fullName>
    </submittedName>
</protein>
<reference evidence="3 4" key="2">
    <citation type="journal article" date="2022" name="Mar. Drugs">
        <title>Bioassay-Guided Fractionation Leads to the Detection of Cholic Acid Generated by the Rare Thalassomonas sp.</title>
        <authorList>
            <person name="Pheiffer F."/>
            <person name="Schneider Y.K."/>
            <person name="Hansen E.H."/>
            <person name="Andersen J.H."/>
            <person name="Isaksson J."/>
            <person name="Busche T."/>
            <person name="R C."/>
            <person name="Kalinowski J."/>
            <person name="Zyl L.V."/>
            <person name="Trindade M."/>
        </authorList>
    </citation>
    <scope>NUCLEOTIDE SEQUENCE [LARGE SCALE GENOMIC DNA]</scope>
    <source>
        <strain evidence="3 4">XOM25</strain>
    </source>
</reference>
<evidence type="ECO:0000313" key="3">
    <source>
        <dbReference type="EMBL" id="WDE05652.1"/>
    </source>
</evidence>
<feature type="signal peptide" evidence="1">
    <location>
        <begin position="1"/>
        <end position="21"/>
    </location>
</feature>
<dbReference type="SUPFAM" id="SSF57414">
    <property type="entry name" value="Hairpin loop containing domain-like"/>
    <property type="match status" value="2"/>
</dbReference>
<dbReference type="PROSITE" id="PS50948">
    <property type="entry name" value="PAN"/>
    <property type="match status" value="2"/>
</dbReference>